<name>A0ABS8TGL4_DATST</name>
<dbReference type="PANTHER" id="PTHR47926">
    <property type="entry name" value="PENTATRICOPEPTIDE REPEAT-CONTAINING PROTEIN"/>
    <property type="match status" value="1"/>
</dbReference>
<accession>A0ABS8TGL4</accession>
<dbReference type="EMBL" id="JACEIK010001526">
    <property type="protein sequence ID" value="MCD7470100.1"/>
    <property type="molecule type" value="Genomic_DNA"/>
</dbReference>
<evidence type="ECO:0000256" key="1">
    <source>
        <dbReference type="ARBA" id="ARBA00006643"/>
    </source>
</evidence>
<comment type="caution">
    <text evidence="5">The sequence shown here is derived from an EMBL/GenBank/DDBJ whole genome shotgun (WGS) entry which is preliminary data.</text>
</comment>
<dbReference type="PROSITE" id="PS51375">
    <property type="entry name" value="PPR"/>
    <property type="match status" value="3"/>
</dbReference>
<dbReference type="InterPro" id="IPR011990">
    <property type="entry name" value="TPR-like_helical_dom_sf"/>
</dbReference>
<comment type="similarity">
    <text evidence="1">Belongs to the PPR family. PCMP-H subfamily.</text>
</comment>
<dbReference type="InterPro" id="IPR046848">
    <property type="entry name" value="E_motif"/>
</dbReference>
<dbReference type="InterPro" id="IPR002885">
    <property type="entry name" value="PPR_rpt"/>
</dbReference>
<evidence type="ECO:0000259" key="4">
    <source>
        <dbReference type="Pfam" id="PF14432"/>
    </source>
</evidence>
<keyword evidence="6" id="KW-1185">Reference proteome</keyword>
<evidence type="ECO:0000313" key="5">
    <source>
        <dbReference type="EMBL" id="MCD7470100.1"/>
    </source>
</evidence>
<organism evidence="5 6">
    <name type="scientific">Datura stramonium</name>
    <name type="common">Jimsonweed</name>
    <name type="synonym">Common thornapple</name>
    <dbReference type="NCBI Taxonomy" id="4076"/>
    <lineage>
        <taxon>Eukaryota</taxon>
        <taxon>Viridiplantae</taxon>
        <taxon>Streptophyta</taxon>
        <taxon>Embryophyta</taxon>
        <taxon>Tracheophyta</taxon>
        <taxon>Spermatophyta</taxon>
        <taxon>Magnoliopsida</taxon>
        <taxon>eudicotyledons</taxon>
        <taxon>Gunneridae</taxon>
        <taxon>Pentapetalae</taxon>
        <taxon>asterids</taxon>
        <taxon>lamiids</taxon>
        <taxon>Solanales</taxon>
        <taxon>Solanaceae</taxon>
        <taxon>Solanoideae</taxon>
        <taxon>Datureae</taxon>
        <taxon>Datura</taxon>
    </lineage>
</organism>
<dbReference type="Pfam" id="PF14432">
    <property type="entry name" value="DYW_deaminase"/>
    <property type="match status" value="1"/>
</dbReference>
<dbReference type="Gene3D" id="1.25.40.10">
    <property type="entry name" value="Tetratricopeptide repeat domain"/>
    <property type="match status" value="3"/>
</dbReference>
<dbReference type="PANTHER" id="PTHR47926:SF400">
    <property type="entry name" value="PENTACOTRIPEPTIDE-REPEAT REGION OF PRORP DOMAIN-CONTAINING PROTEIN"/>
    <property type="match status" value="1"/>
</dbReference>
<evidence type="ECO:0000256" key="3">
    <source>
        <dbReference type="PROSITE-ProRule" id="PRU00708"/>
    </source>
</evidence>
<reference evidence="5 6" key="1">
    <citation type="journal article" date="2021" name="BMC Genomics">
        <title>Datura genome reveals duplications of psychoactive alkaloid biosynthetic genes and high mutation rate following tissue culture.</title>
        <authorList>
            <person name="Rajewski A."/>
            <person name="Carter-House D."/>
            <person name="Stajich J."/>
            <person name="Litt A."/>
        </authorList>
    </citation>
    <scope>NUCLEOTIDE SEQUENCE [LARGE SCALE GENOMIC DNA]</scope>
    <source>
        <strain evidence="5">AR-01</strain>
    </source>
</reference>
<dbReference type="Pfam" id="PF20431">
    <property type="entry name" value="E_motif"/>
    <property type="match status" value="1"/>
</dbReference>
<proteinExistence type="inferred from homology"/>
<dbReference type="InterPro" id="IPR046960">
    <property type="entry name" value="PPR_At4g14850-like_plant"/>
</dbReference>
<dbReference type="InterPro" id="IPR032867">
    <property type="entry name" value="DYW_dom"/>
</dbReference>
<keyword evidence="2" id="KW-0677">Repeat</keyword>
<dbReference type="Pfam" id="PF13041">
    <property type="entry name" value="PPR_2"/>
    <property type="match status" value="2"/>
</dbReference>
<feature type="repeat" description="PPR" evidence="3">
    <location>
        <begin position="234"/>
        <end position="268"/>
    </location>
</feature>
<dbReference type="NCBIfam" id="TIGR00756">
    <property type="entry name" value="PPR"/>
    <property type="match status" value="5"/>
</dbReference>
<feature type="repeat" description="PPR" evidence="3">
    <location>
        <begin position="133"/>
        <end position="167"/>
    </location>
</feature>
<protein>
    <recommendedName>
        <fullName evidence="4">DYW domain-containing protein</fullName>
    </recommendedName>
</protein>
<feature type="domain" description="DYW" evidence="4">
    <location>
        <begin position="551"/>
        <end position="643"/>
    </location>
</feature>
<evidence type="ECO:0000256" key="2">
    <source>
        <dbReference type="ARBA" id="ARBA00022737"/>
    </source>
</evidence>
<dbReference type="Pfam" id="PF01535">
    <property type="entry name" value="PPR"/>
    <property type="match status" value="4"/>
</dbReference>
<dbReference type="Proteomes" id="UP000823775">
    <property type="component" value="Unassembled WGS sequence"/>
</dbReference>
<sequence length="643" mass="73666">MDESSPSRGPNQENIQDSQLLSILFQFQNFNIFIAQNSNLHTNTLVSLSVHQAQKFLKLNDGVKQDGEDFSPLSDSIPDTPRISCKSPRIQLQLEGTRMDFYDQEMQQHEGIETNWGSMDYACSIFGEISDPGSFEYNTVIRGHVKDMNLEEALVWYIHMIEDEVEPDNFSYPALLKVFARFRKVKEGKQIHGQIFKFGHEDDVFVQNSLINMYGKCGEIRQSCIVFQKMDQRTIASWSALIAANANLGLWSECLKVFGEMNSEGCWRAEESTLVSVISACTHLDALDFGKATHGYLVRNMTGLNVIVETSLIDMYVKCGCLEKGLYLFQRMANKNQMSYTAIISGLALHGRGEEALRIYHEMLKERLEPDDVVYVGVLSACSHAGLVEEGLKCFDRMRLEHRIEPTIQHYGCMVDLLGRAGRLEEALELIKGMPMEPNDVLWRSLLCACRVHQNVELGEVAAKNLFKLKSRNASDYVMLCNMYAQAKMWEKMAAIRIKMVNEGISQVPGSCLVEANRKVYKFVSQDRSHTCSDEVYEMLHQMEWQLKFEGYTPDTSLVLFDVDEEEKRQRLSTHCQKLAIAFALIKTSRGSPIRIVRNVRMCSDCHTYTKLISMIYERVIVIRDRNRFHHFKDGTCSCKDYW</sequence>
<feature type="repeat" description="PPR" evidence="3">
    <location>
        <begin position="336"/>
        <end position="370"/>
    </location>
</feature>
<gene>
    <name evidence="5" type="ORF">HAX54_009679</name>
</gene>
<evidence type="ECO:0000313" key="6">
    <source>
        <dbReference type="Proteomes" id="UP000823775"/>
    </source>
</evidence>